<reference evidence="3" key="2">
    <citation type="journal article" date="2021" name="Genome Biol. Evol.">
        <title>Developing a high-quality reference genome for a parasitic bivalve with doubly uniparental inheritance (Bivalvia: Unionida).</title>
        <authorList>
            <person name="Smith C.H."/>
        </authorList>
    </citation>
    <scope>NUCLEOTIDE SEQUENCE</scope>
    <source>
        <strain evidence="3">CHS0354</strain>
        <tissue evidence="3">Mantle</tissue>
    </source>
</reference>
<reference evidence="3" key="1">
    <citation type="journal article" date="2021" name="Genome Biol. Evol.">
        <title>A High-Quality Reference Genome for a Parasitic Bivalve with Doubly Uniparental Inheritance (Bivalvia: Unionida).</title>
        <authorList>
            <person name="Smith C.H."/>
        </authorList>
    </citation>
    <scope>NUCLEOTIDE SEQUENCE</scope>
    <source>
        <strain evidence="3">CHS0354</strain>
    </source>
</reference>
<evidence type="ECO:0000256" key="1">
    <source>
        <dbReference type="SAM" id="SignalP"/>
    </source>
</evidence>
<sequence>MRLLFLLVTVFGILQEVWSHGLLVDPPARNYMGMLGFDVPINYDTMGLNCGGFANQWNNNDGKCGICGDPYQGPRLHEPKGPYATPIIGRCYPKGIKSIEVTVRIPAYHKGYFEFRLCHNNNPKANVTQECLDMNHLAVSGTGVTRYDINFLQQLHYTFHIDLPEGLECTQCVLQWKYNTGNSWGCDENFKCGVGFGPQEQFINCADVAVLPDCTNVAPTHSPTVTYPPWGSSFSTTSTLVSPSDDTPLEQTITIRPGTTPVRQRKTTFQLTTIRKTSGIPTSQVTNKRVGIQCKAADIWVGNRRMDKWCMTNCLHDPPYCPITHCTCTGSNGESKNRTIKICVPTAAWSHVPGFSSWCNLNCNWDKPNCPPEHCTCY</sequence>
<keyword evidence="4" id="KW-1185">Reference proteome</keyword>
<feature type="chain" id="PRO_5041916560" description="Chitin-binding type-4 domain-containing protein" evidence="1">
    <location>
        <begin position="20"/>
        <end position="378"/>
    </location>
</feature>
<name>A0AAE0VRN8_9BIVA</name>
<comment type="caution">
    <text evidence="3">The sequence shown here is derived from an EMBL/GenBank/DDBJ whole genome shotgun (WGS) entry which is preliminary data.</text>
</comment>
<evidence type="ECO:0000259" key="2">
    <source>
        <dbReference type="Pfam" id="PF03067"/>
    </source>
</evidence>
<keyword evidence="1" id="KW-0732">Signal</keyword>
<feature type="domain" description="Chitin-binding type-4" evidence="2">
    <location>
        <begin position="20"/>
        <end position="208"/>
    </location>
</feature>
<protein>
    <recommendedName>
        <fullName evidence="2">Chitin-binding type-4 domain-containing protein</fullName>
    </recommendedName>
</protein>
<dbReference type="AlphaFoldDB" id="A0AAE0VRN8"/>
<organism evidence="3 4">
    <name type="scientific">Potamilus streckersoni</name>
    <dbReference type="NCBI Taxonomy" id="2493646"/>
    <lineage>
        <taxon>Eukaryota</taxon>
        <taxon>Metazoa</taxon>
        <taxon>Spiralia</taxon>
        <taxon>Lophotrochozoa</taxon>
        <taxon>Mollusca</taxon>
        <taxon>Bivalvia</taxon>
        <taxon>Autobranchia</taxon>
        <taxon>Heteroconchia</taxon>
        <taxon>Palaeoheterodonta</taxon>
        <taxon>Unionida</taxon>
        <taxon>Unionoidea</taxon>
        <taxon>Unionidae</taxon>
        <taxon>Ambleminae</taxon>
        <taxon>Lampsilini</taxon>
        <taxon>Potamilus</taxon>
    </lineage>
</organism>
<dbReference type="EMBL" id="JAEAOA010002355">
    <property type="protein sequence ID" value="KAK3587684.1"/>
    <property type="molecule type" value="Genomic_DNA"/>
</dbReference>
<dbReference type="Pfam" id="PF03067">
    <property type="entry name" value="LPMO_10"/>
    <property type="match status" value="1"/>
</dbReference>
<evidence type="ECO:0000313" key="3">
    <source>
        <dbReference type="EMBL" id="KAK3587684.1"/>
    </source>
</evidence>
<reference evidence="3" key="3">
    <citation type="submission" date="2023-05" db="EMBL/GenBank/DDBJ databases">
        <authorList>
            <person name="Smith C.H."/>
        </authorList>
    </citation>
    <scope>NUCLEOTIDE SEQUENCE</scope>
    <source>
        <strain evidence="3">CHS0354</strain>
        <tissue evidence="3">Mantle</tissue>
    </source>
</reference>
<proteinExistence type="predicted"/>
<evidence type="ECO:0000313" key="4">
    <source>
        <dbReference type="Proteomes" id="UP001195483"/>
    </source>
</evidence>
<gene>
    <name evidence="3" type="ORF">CHS0354_042468</name>
</gene>
<accession>A0AAE0VRN8</accession>
<feature type="signal peptide" evidence="1">
    <location>
        <begin position="1"/>
        <end position="19"/>
    </location>
</feature>
<dbReference type="InterPro" id="IPR004302">
    <property type="entry name" value="Cellulose/chitin-bd_N"/>
</dbReference>
<dbReference type="Proteomes" id="UP001195483">
    <property type="component" value="Unassembled WGS sequence"/>
</dbReference>